<protein>
    <recommendedName>
        <fullName evidence="2">Type 4 secretion system PilS N-terminal domain-containing protein</fullName>
    </recommendedName>
</protein>
<evidence type="ECO:0000313" key="3">
    <source>
        <dbReference type="EMBL" id="OOH72817.1"/>
    </source>
</evidence>
<proteinExistence type="predicted"/>
<feature type="transmembrane region" description="Helical" evidence="1">
    <location>
        <begin position="24"/>
        <end position="44"/>
    </location>
</feature>
<organism evidence="3 4">
    <name type="scientific">Leptospirillum ferriphilum</name>
    <dbReference type="NCBI Taxonomy" id="178606"/>
    <lineage>
        <taxon>Bacteria</taxon>
        <taxon>Pseudomonadati</taxon>
        <taxon>Nitrospirota</taxon>
        <taxon>Nitrospiria</taxon>
        <taxon>Nitrospirales</taxon>
        <taxon>Nitrospiraceae</taxon>
        <taxon>Leptospirillum</taxon>
    </lineage>
</organism>
<keyword evidence="1" id="KW-0812">Transmembrane</keyword>
<dbReference type="InterPro" id="IPR014911">
    <property type="entry name" value="PilS_N"/>
</dbReference>
<sequence length="183" mass="18802">MLLTFFRKVRPFVRTDRGIGSESIIEGIIMFGLGIVSLALLAGAGKMAWSALTGSSGSAVVMEIAAGVHQVTTIGNYGSGDLTSALVTAKAVPSNIIVPGNTSELQGPTGTSFFSVTGNFSTFNISLTGLSDSECMKIIQQTTSGNSWVAVNVNGSSVVQPVTIQMAQGVCSGGTDTITWTSD</sequence>
<dbReference type="EMBL" id="MPOJ01000010">
    <property type="protein sequence ID" value="OOH72817.1"/>
    <property type="molecule type" value="Genomic_DNA"/>
</dbReference>
<keyword evidence="1" id="KW-0472">Membrane</keyword>
<keyword evidence="1" id="KW-1133">Transmembrane helix</keyword>
<accession>A0A1V3SWF1</accession>
<dbReference type="InterPro" id="IPR045584">
    <property type="entry name" value="Pilin-like"/>
</dbReference>
<dbReference type="Pfam" id="PF08805">
    <property type="entry name" value="PilS"/>
    <property type="match status" value="1"/>
</dbReference>
<dbReference type="AlphaFoldDB" id="A0A1V3SWF1"/>
<comment type="caution">
    <text evidence="3">The sequence shown here is derived from an EMBL/GenBank/DDBJ whole genome shotgun (WGS) entry which is preliminary data.</text>
</comment>
<name>A0A1V3SWF1_9BACT</name>
<evidence type="ECO:0000259" key="2">
    <source>
        <dbReference type="Pfam" id="PF08805"/>
    </source>
</evidence>
<dbReference type="RefSeq" id="WP_077303910.1">
    <property type="nucleotide sequence ID" value="NZ_JBPKCJ010000001.1"/>
</dbReference>
<gene>
    <name evidence="3" type="ORF">BOX24_05355</name>
</gene>
<evidence type="ECO:0000256" key="1">
    <source>
        <dbReference type="SAM" id="Phobius"/>
    </source>
</evidence>
<dbReference type="SUPFAM" id="SSF54523">
    <property type="entry name" value="Pili subunits"/>
    <property type="match status" value="1"/>
</dbReference>
<feature type="domain" description="Type 4 secretion system PilS N-terminal" evidence="2">
    <location>
        <begin position="62"/>
        <end position="182"/>
    </location>
</feature>
<reference evidence="3 4" key="1">
    <citation type="submission" date="2016-11" db="EMBL/GenBank/DDBJ databases">
        <title>Comparative genomics of co-occurring bacteria in distinct bioleaching systems unravels niche-specific adaptation.</title>
        <authorList>
            <person name="Zhang X."/>
            <person name="Liu X."/>
            <person name="Yin H."/>
        </authorList>
    </citation>
    <scope>NUCLEOTIDE SEQUENCE [LARGE SCALE GENOMIC DNA]</scope>
    <source>
        <strain evidence="3 4">DX</strain>
    </source>
</reference>
<dbReference type="Gene3D" id="3.30.1690.10">
    <property type="entry name" value="TcpA-like pilin"/>
    <property type="match status" value="1"/>
</dbReference>
<evidence type="ECO:0000313" key="4">
    <source>
        <dbReference type="Proteomes" id="UP000188586"/>
    </source>
</evidence>
<dbReference type="Proteomes" id="UP000188586">
    <property type="component" value="Unassembled WGS sequence"/>
</dbReference>